<evidence type="ECO:0000313" key="3">
    <source>
        <dbReference type="EMBL" id="KAE8235416.1"/>
    </source>
</evidence>
<proteinExistence type="predicted"/>
<accession>A0A8T8S976</accession>
<keyword evidence="2" id="KW-0812">Transmembrane</keyword>
<feature type="transmembrane region" description="Helical" evidence="2">
    <location>
        <begin position="32"/>
        <end position="50"/>
    </location>
</feature>
<gene>
    <name evidence="3" type="ORF">A4X13_0g9501</name>
</gene>
<evidence type="ECO:0000256" key="1">
    <source>
        <dbReference type="SAM" id="MobiDB-lite"/>
    </source>
</evidence>
<name>A0A8T8S976_9BASI</name>
<evidence type="ECO:0000313" key="4">
    <source>
        <dbReference type="Proteomes" id="UP000077521"/>
    </source>
</evidence>
<sequence length="233" mass="24695">MARKRRNKSEISGVAILGVLFLGAIASIPKEAWIALAGVGVIGFGVWLIVKANSDSSRTAPPVMHPQHRPPSSRNRPRAVETDPNRGLVFSLDEVEIEDQAHTGSTRELAPAAEEKVRRRADSEFFTVTLEVSKPSSYRLPSAPATLTDEKVRWIPAGEFVEVAGEKIPALGVAVGQAAQPVGQALARNGEDAGIALADLPLRFAGVLVLDDGLHHASGVTHDATVAGRIGQL</sequence>
<organism evidence="3 4">
    <name type="scientific">Tilletia indica</name>
    <dbReference type="NCBI Taxonomy" id="43049"/>
    <lineage>
        <taxon>Eukaryota</taxon>
        <taxon>Fungi</taxon>
        <taxon>Dikarya</taxon>
        <taxon>Basidiomycota</taxon>
        <taxon>Ustilaginomycotina</taxon>
        <taxon>Exobasidiomycetes</taxon>
        <taxon>Tilletiales</taxon>
        <taxon>Tilletiaceae</taxon>
        <taxon>Tilletia</taxon>
    </lineage>
</organism>
<dbReference type="AlphaFoldDB" id="A0A8T8S976"/>
<dbReference type="EMBL" id="LWDF02002777">
    <property type="protein sequence ID" value="KAE8235416.1"/>
    <property type="molecule type" value="Genomic_DNA"/>
</dbReference>
<feature type="non-terminal residue" evidence="3">
    <location>
        <position position="233"/>
    </location>
</feature>
<reference evidence="3" key="2">
    <citation type="journal article" date="2019" name="IMA Fungus">
        <title>Genome sequencing and comparison of five Tilletia species to identify candidate genes for the detection of regulated species infecting wheat.</title>
        <authorList>
            <person name="Nguyen H.D.T."/>
            <person name="Sultana T."/>
            <person name="Kesanakurti P."/>
            <person name="Hambleton S."/>
        </authorList>
    </citation>
    <scope>NUCLEOTIDE SEQUENCE</scope>
    <source>
        <strain evidence="3">DAOMC 236416</strain>
    </source>
</reference>
<protein>
    <submittedName>
        <fullName evidence="3">Uncharacterized protein</fullName>
    </submittedName>
</protein>
<feature type="transmembrane region" description="Helical" evidence="2">
    <location>
        <begin position="9"/>
        <end position="26"/>
    </location>
</feature>
<reference evidence="3" key="1">
    <citation type="submission" date="2016-04" db="EMBL/GenBank/DDBJ databases">
        <authorList>
            <person name="Nguyen H.D."/>
            <person name="Samba Siva P."/>
            <person name="Cullis J."/>
            <person name="Levesque C.A."/>
            <person name="Hambleton S."/>
        </authorList>
    </citation>
    <scope>NUCLEOTIDE SEQUENCE</scope>
    <source>
        <strain evidence="3">DAOMC 236416</strain>
    </source>
</reference>
<feature type="region of interest" description="Disordered" evidence="1">
    <location>
        <begin position="56"/>
        <end position="83"/>
    </location>
</feature>
<keyword evidence="2" id="KW-0472">Membrane</keyword>
<dbReference type="Proteomes" id="UP000077521">
    <property type="component" value="Unassembled WGS sequence"/>
</dbReference>
<evidence type="ECO:0000256" key="2">
    <source>
        <dbReference type="SAM" id="Phobius"/>
    </source>
</evidence>
<keyword evidence="2" id="KW-1133">Transmembrane helix</keyword>
<comment type="caution">
    <text evidence="3">The sequence shown here is derived from an EMBL/GenBank/DDBJ whole genome shotgun (WGS) entry which is preliminary data.</text>
</comment>
<keyword evidence="4" id="KW-1185">Reference proteome</keyword>